<evidence type="ECO:0000313" key="2">
    <source>
        <dbReference type="Proteomes" id="UP001196601"/>
    </source>
</evidence>
<dbReference type="Proteomes" id="UP001196601">
    <property type="component" value="Unassembled WGS sequence"/>
</dbReference>
<comment type="caution">
    <text evidence="1">The sequence shown here is derived from an EMBL/GenBank/DDBJ whole genome shotgun (WGS) entry which is preliminary data.</text>
</comment>
<gene>
    <name evidence="1" type="ORF">I0D00_01040</name>
</gene>
<name>A0ABS5PVG9_9PSED</name>
<reference evidence="1 2" key="1">
    <citation type="journal article" date="2021" name="Syst. Appl. Microbiol.">
        <title>Pseudomonas lalucatii sp. nov. isolated from Vallgornera, a karstic cave in Mallorca, Western Mediterranean.</title>
        <authorList>
            <person name="Busquets A."/>
            <person name="Mulet M."/>
            <person name="Gomila M."/>
            <person name="Garcia-Valdes E."/>
        </authorList>
    </citation>
    <scope>NUCLEOTIDE SEQUENCE [LARGE SCALE GENOMIC DNA]</scope>
    <source>
        <strain evidence="1 2">R1b54</strain>
    </source>
</reference>
<dbReference type="RefSeq" id="WP_213637910.1">
    <property type="nucleotide sequence ID" value="NZ_JADPMV010000001.1"/>
</dbReference>
<evidence type="ECO:0000313" key="1">
    <source>
        <dbReference type="EMBL" id="MBS7660536.1"/>
    </source>
</evidence>
<dbReference type="EMBL" id="JADPMV010000001">
    <property type="protein sequence ID" value="MBS7660536.1"/>
    <property type="molecule type" value="Genomic_DNA"/>
</dbReference>
<protein>
    <submittedName>
        <fullName evidence="1">Uncharacterized protein</fullName>
    </submittedName>
</protein>
<accession>A0ABS5PVG9</accession>
<keyword evidence="2" id="KW-1185">Reference proteome</keyword>
<organism evidence="1 2">
    <name type="scientific">Pseudomonas lalucatii</name>
    <dbReference type="NCBI Taxonomy" id="1424203"/>
    <lineage>
        <taxon>Bacteria</taxon>
        <taxon>Pseudomonadati</taxon>
        <taxon>Pseudomonadota</taxon>
        <taxon>Gammaproteobacteria</taxon>
        <taxon>Pseudomonadales</taxon>
        <taxon>Pseudomonadaceae</taxon>
        <taxon>Pseudomonas</taxon>
    </lineage>
</organism>
<proteinExistence type="predicted"/>
<sequence length="164" mass="17645">MRYLNYLLISLASALGAAYAALWLHNPAPIEPITTLPPLEVKQLGGDVLIWGGWRTVAGYMAPGVNAVEIRCNRERQACTEAVASILHHDEGEDLEAQVFAYQVTSWTAERVQAQASIAVGHCLDRHLVIDLTTHGAALEWSPPAGCEGDVGRAVLVGDPILPN</sequence>